<gene>
    <name evidence="1" type="ORF">DNAM5_300</name>
</gene>
<accession>A0A143FLF6</accession>
<protein>
    <submittedName>
        <fullName evidence="1">Uncharacterized protein</fullName>
    </submittedName>
</protein>
<dbReference type="EMBL" id="KU737346">
    <property type="protein sequence ID" value="AMW62043.1"/>
    <property type="molecule type" value="Genomic_DNA"/>
</dbReference>
<name>A0A143FLF6_9CAUD</name>
<evidence type="ECO:0000313" key="1">
    <source>
        <dbReference type="EMBL" id="AMW62043.1"/>
    </source>
</evidence>
<reference evidence="1 2" key="1">
    <citation type="submission" date="2016-02" db="EMBL/GenBank/DDBJ databases">
        <authorList>
            <person name="Wen L."/>
            <person name="He K."/>
            <person name="Yang H."/>
        </authorList>
    </citation>
    <scope>NUCLEOTIDE SEQUENCE [LARGE SCALE GENOMIC DNA]</scope>
</reference>
<proteinExistence type="predicted"/>
<dbReference type="Proteomes" id="UP000225538">
    <property type="component" value="Segment"/>
</dbReference>
<organism evidence="1 2">
    <name type="scientific">Bacillus phage Vinny</name>
    <dbReference type="NCBI Taxonomy" id="1805955"/>
    <lineage>
        <taxon>Viruses</taxon>
        <taxon>Duplodnaviria</taxon>
        <taxon>Heunggongvirae</taxon>
        <taxon>Uroviricota</taxon>
        <taxon>Caudoviricetes</taxon>
        <taxon>Herelleviridae</taxon>
        <taxon>Bastillevirinae</taxon>
        <taxon>Bastillevirus</taxon>
        <taxon>Bastillevirus evoli</taxon>
    </lineage>
</organism>
<evidence type="ECO:0000313" key="2">
    <source>
        <dbReference type="Proteomes" id="UP000225538"/>
    </source>
</evidence>
<sequence length="57" mass="6590">MFKLHDKVNMYGNKKRIWTIVGFSENTVCSTNKLPMVKVISDGLITWAKQHELTHSI</sequence>